<reference evidence="3" key="2">
    <citation type="submission" date="2020-09" db="EMBL/GenBank/DDBJ databases">
        <authorList>
            <person name="Sun Q."/>
            <person name="Zhou Y."/>
        </authorList>
    </citation>
    <scope>NUCLEOTIDE SEQUENCE</scope>
    <source>
        <strain evidence="3">CGMCC 1.7086</strain>
    </source>
</reference>
<dbReference type="EMBL" id="BMLS01000001">
    <property type="protein sequence ID" value="GGO66693.1"/>
    <property type="molecule type" value="Genomic_DNA"/>
</dbReference>
<accession>A0A917YVI8</accession>
<evidence type="ECO:0000313" key="3">
    <source>
        <dbReference type="EMBL" id="GGO66693.1"/>
    </source>
</evidence>
<dbReference type="Proteomes" id="UP000606935">
    <property type="component" value="Unassembled WGS sequence"/>
</dbReference>
<sequence length="428" mass="45989">MSNQVFANGREVACKAGAGKVNAAFPDVCFTPPDKVPPTPPGVPIPYPLFSQAKDTTKGTKKVSVSGKEVMKRDASNFKTCKGDEAGKTAKKGLITSKLTGKVYFNSWSMNIKAEGKNVVRHLDTTTSNHASFPGNEGVPWPYLDSQHVGKDGACEKDAAAEKEACSDFTPHGDDDLCESLKPLPYTPGTRYQKSGKPSGSKSSDQAHSLSKHHAADKCMNARRCFLMPYKPKAGMMGCCSPQTGHHLIEASSLFDTGRGGSNSKPLAGVNTGTVSYNEDDAPCICAEGINQNTGTHGLMHTFQSQESMKMPQGTLPLKNGGAVSGHRVQTYKQGKENANKARKKAFPASFCDDKCIDKQLDNYHQQCGISDDTKIKAVVEGQTSPEDVVRASERSQELANEAWDSYMAENVAEGMAELANLRGIPPF</sequence>
<comment type="caution">
    <text evidence="3">The sequence shown here is derived from an EMBL/GenBank/DDBJ whole genome shotgun (WGS) entry which is preliminary data.</text>
</comment>
<evidence type="ECO:0000256" key="1">
    <source>
        <dbReference type="SAM" id="MobiDB-lite"/>
    </source>
</evidence>
<gene>
    <name evidence="3" type="ORF">GCM10010982_11490</name>
</gene>
<dbReference type="InterPro" id="IPR028917">
    <property type="entry name" value="Tox-GHH2_domain"/>
</dbReference>
<name>A0A917YVI8_9ALTE</name>
<reference evidence="3" key="1">
    <citation type="journal article" date="2014" name="Int. J. Syst. Evol. Microbiol.">
        <title>Complete genome sequence of Corynebacterium casei LMG S-19264T (=DSM 44701T), isolated from a smear-ripened cheese.</title>
        <authorList>
            <consortium name="US DOE Joint Genome Institute (JGI-PGF)"/>
            <person name="Walter F."/>
            <person name="Albersmeier A."/>
            <person name="Kalinowski J."/>
            <person name="Ruckert C."/>
        </authorList>
    </citation>
    <scope>NUCLEOTIDE SEQUENCE</scope>
    <source>
        <strain evidence="3">CGMCC 1.7086</strain>
    </source>
</reference>
<proteinExistence type="predicted"/>
<dbReference type="Pfam" id="PF15635">
    <property type="entry name" value="Tox-GHH2"/>
    <property type="match status" value="1"/>
</dbReference>
<organism evidence="3 4">
    <name type="scientific">Bowmanella pacifica</name>
    <dbReference type="NCBI Taxonomy" id="502051"/>
    <lineage>
        <taxon>Bacteria</taxon>
        <taxon>Pseudomonadati</taxon>
        <taxon>Pseudomonadota</taxon>
        <taxon>Gammaproteobacteria</taxon>
        <taxon>Alteromonadales</taxon>
        <taxon>Alteromonadaceae</taxon>
        <taxon>Bowmanella</taxon>
    </lineage>
</organism>
<dbReference type="AlphaFoldDB" id="A0A917YVI8"/>
<dbReference type="RefSeq" id="WP_188691482.1">
    <property type="nucleotide sequence ID" value="NZ_BMLS01000001.1"/>
</dbReference>
<protein>
    <recommendedName>
        <fullName evidence="2">Tox-GHH2 domain-containing protein</fullName>
    </recommendedName>
</protein>
<dbReference type="Pfam" id="PF13665">
    <property type="entry name" value="Tox-PAAR-like"/>
    <property type="match status" value="1"/>
</dbReference>
<keyword evidence="4" id="KW-1185">Reference proteome</keyword>
<feature type="region of interest" description="Disordered" evidence="1">
    <location>
        <begin position="188"/>
        <end position="210"/>
    </location>
</feature>
<evidence type="ECO:0000259" key="2">
    <source>
        <dbReference type="Pfam" id="PF15635"/>
    </source>
</evidence>
<feature type="compositionally biased region" description="Low complexity" evidence="1">
    <location>
        <begin position="195"/>
        <end position="204"/>
    </location>
</feature>
<feature type="domain" description="Tox-GHH2" evidence="2">
    <location>
        <begin position="243"/>
        <end position="365"/>
    </location>
</feature>
<evidence type="ECO:0000313" key="4">
    <source>
        <dbReference type="Proteomes" id="UP000606935"/>
    </source>
</evidence>